<dbReference type="STRING" id="49451.A0A314LF08"/>
<keyword evidence="9 11" id="KW-1133">Transmembrane helix</keyword>
<evidence type="ECO:0000313" key="14">
    <source>
        <dbReference type="Proteomes" id="UP000187609"/>
    </source>
</evidence>
<dbReference type="GO" id="GO:0043682">
    <property type="term" value="F:P-type divalent copper transporter activity"/>
    <property type="evidence" value="ECO:0007669"/>
    <property type="project" value="TreeGrafter"/>
</dbReference>
<dbReference type="NCBIfam" id="TIGR01525">
    <property type="entry name" value="ATPase-IB_hvy"/>
    <property type="match status" value="1"/>
</dbReference>
<dbReference type="GO" id="GO:0005524">
    <property type="term" value="F:ATP binding"/>
    <property type="evidence" value="ECO:0007669"/>
    <property type="project" value="UniProtKB-UniRule"/>
</dbReference>
<comment type="subcellular location">
    <subcellularLocation>
        <location evidence="1">Membrane</location>
        <topology evidence="1">Multi-pass membrane protein</topology>
    </subcellularLocation>
    <subcellularLocation>
        <location evidence="2">Membrane</location>
        <topology evidence="2">Peripheral membrane protein</topology>
    </subcellularLocation>
</comment>
<keyword evidence="7 11" id="KW-0067">ATP-binding</keyword>
<dbReference type="InterPro" id="IPR023214">
    <property type="entry name" value="HAD_sf"/>
</dbReference>
<dbReference type="InterPro" id="IPR044492">
    <property type="entry name" value="P_typ_ATPase_HD_dom"/>
</dbReference>
<dbReference type="Proteomes" id="UP000187609">
    <property type="component" value="Unassembled WGS sequence"/>
</dbReference>
<keyword evidence="5 11" id="KW-0479">Metal-binding</keyword>
<evidence type="ECO:0000256" key="10">
    <source>
        <dbReference type="ARBA" id="ARBA00023136"/>
    </source>
</evidence>
<comment type="similarity">
    <text evidence="3 11">Belongs to the cation transport ATPase (P-type) (TC 3.A.3) family. Type IB subfamily.</text>
</comment>
<dbReference type="InterPro" id="IPR027256">
    <property type="entry name" value="P-typ_ATPase_IB"/>
</dbReference>
<evidence type="ECO:0000256" key="2">
    <source>
        <dbReference type="ARBA" id="ARBA00004170"/>
    </source>
</evidence>
<keyword evidence="4 11" id="KW-0812">Transmembrane</keyword>
<dbReference type="SFLD" id="SFLDF00027">
    <property type="entry name" value="p-type_atpase"/>
    <property type="match status" value="1"/>
</dbReference>
<protein>
    <submittedName>
        <fullName evidence="13">Copper-transporting atpase paa2, chloroplastic</fullName>
    </submittedName>
</protein>
<dbReference type="Pfam" id="PF00403">
    <property type="entry name" value="HMA"/>
    <property type="match status" value="1"/>
</dbReference>
<dbReference type="PROSITE" id="PS50846">
    <property type="entry name" value="HMA_2"/>
    <property type="match status" value="1"/>
</dbReference>
<dbReference type="SUPFAM" id="SSF55008">
    <property type="entry name" value="HMA, heavy metal-associated domain"/>
    <property type="match status" value="1"/>
</dbReference>
<dbReference type="GO" id="GO:0009626">
    <property type="term" value="P:plant-type hypersensitive response"/>
    <property type="evidence" value="ECO:0007669"/>
    <property type="project" value="UniProtKB-KW"/>
</dbReference>
<dbReference type="PANTHER" id="PTHR43520">
    <property type="entry name" value="ATP7, ISOFORM B"/>
    <property type="match status" value="1"/>
</dbReference>
<evidence type="ECO:0000313" key="13">
    <source>
        <dbReference type="EMBL" id="OIT40248.1"/>
    </source>
</evidence>
<dbReference type="SFLD" id="SFLDG00002">
    <property type="entry name" value="C1.7:_P-type_atpase_like"/>
    <property type="match status" value="1"/>
</dbReference>
<name>A0A314LF08_NICAT</name>
<reference evidence="13" key="1">
    <citation type="submission" date="2016-11" db="EMBL/GenBank/DDBJ databases">
        <title>The genome of Nicotiana attenuata.</title>
        <authorList>
            <person name="Xu S."/>
            <person name="Brockmoeller T."/>
            <person name="Gaquerel E."/>
            <person name="Navarro A."/>
            <person name="Kuhl H."/>
            <person name="Gase K."/>
            <person name="Ling Z."/>
            <person name="Zhou W."/>
            <person name="Kreitzer C."/>
            <person name="Stanke M."/>
            <person name="Tang H."/>
            <person name="Lyons E."/>
            <person name="Pandey P."/>
            <person name="Pandey S.P."/>
            <person name="Timmermann B."/>
            <person name="Baldwin I.T."/>
        </authorList>
    </citation>
    <scope>NUCLEOTIDE SEQUENCE [LARGE SCALE GENOMIC DNA]</scope>
    <source>
        <strain evidence="13">UT</strain>
    </source>
</reference>
<keyword evidence="14" id="KW-1185">Reference proteome</keyword>
<comment type="caution">
    <text evidence="13">The sequence shown here is derived from an EMBL/GenBank/DDBJ whole genome shotgun (WGS) entry which is preliminary data.</text>
</comment>
<dbReference type="FunFam" id="2.70.150.10:FF:000002">
    <property type="entry name" value="Copper-transporting ATPase 1, putative"/>
    <property type="match status" value="1"/>
</dbReference>
<feature type="transmembrane region" description="Helical" evidence="11">
    <location>
        <begin position="765"/>
        <end position="783"/>
    </location>
</feature>
<dbReference type="Gene3D" id="2.70.150.10">
    <property type="entry name" value="Calcium-transporting ATPase, cytoplasmic transduction domain A"/>
    <property type="match status" value="1"/>
</dbReference>
<dbReference type="Gene3D" id="3.60.10.10">
    <property type="entry name" value="Endonuclease/exonuclease/phosphatase"/>
    <property type="match status" value="1"/>
</dbReference>
<evidence type="ECO:0000256" key="3">
    <source>
        <dbReference type="ARBA" id="ARBA00006024"/>
    </source>
</evidence>
<dbReference type="SFLD" id="SFLDS00003">
    <property type="entry name" value="Haloacid_Dehalogenase"/>
    <property type="match status" value="1"/>
</dbReference>
<keyword evidence="6 11" id="KW-0547">Nucleotide-binding</keyword>
<feature type="transmembrane region" description="Helical" evidence="11">
    <location>
        <begin position="1137"/>
        <end position="1156"/>
    </location>
</feature>
<evidence type="ECO:0000256" key="8">
    <source>
        <dbReference type="ARBA" id="ARBA00022967"/>
    </source>
</evidence>
<dbReference type="Pfam" id="PF00122">
    <property type="entry name" value="E1-E2_ATPase"/>
    <property type="match status" value="1"/>
</dbReference>
<dbReference type="SMR" id="A0A314LF08"/>
<feature type="transmembrane region" description="Helical" evidence="11">
    <location>
        <begin position="1168"/>
        <end position="1186"/>
    </location>
</feature>
<dbReference type="SUPFAM" id="SSF81653">
    <property type="entry name" value="Calcium ATPase, transduction domain A"/>
    <property type="match status" value="1"/>
</dbReference>
<evidence type="ECO:0000256" key="1">
    <source>
        <dbReference type="ARBA" id="ARBA00004141"/>
    </source>
</evidence>
<dbReference type="Gramene" id="OIT40248">
    <property type="protein sequence ID" value="OIT40248"/>
    <property type="gene ID" value="A4A49_33855"/>
</dbReference>
<dbReference type="InterPro" id="IPR008250">
    <property type="entry name" value="ATPase_P-typ_transduc_dom_A_sf"/>
</dbReference>
<dbReference type="GO" id="GO:0016887">
    <property type="term" value="F:ATP hydrolysis activity"/>
    <property type="evidence" value="ECO:0007669"/>
    <property type="project" value="InterPro"/>
</dbReference>
<dbReference type="SUPFAM" id="SSF81665">
    <property type="entry name" value="Calcium ATPase, transmembrane domain M"/>
    <property type="match status" value="1"/>
</dbReference>
<dbReference type="Pfam" id="PF00702">
    <property type="entry name" value="Hydrolase"/>
    <property type="match status" value="1"/>
</dbReference>
<feature type="domain" description="HMA" evidence="12">
    <location>
        <begin position="82"/>
        <end position="152"/>
    </location>
</feature>
<dbReference type="InterPro" id="IPR036412">
    <property type="entry name" value="HAD-like_sf"/>
</dbReference>
<dbReference type="Gene3D" id="3.40.50.1000">
    <property type="entry name" value="HAD superfamily/HAD-like"/>
    <property type="match status" value="1"/>
</dbReference>
<evidence type="ECO:0000256" key="6">
    <source>
        <dbReference type="ARBA" id="ARBA00022741"/>
    </source>
</evidence>
<accession>A0A314LF08</accession>
<dbReference type="Gene3D" id="3.30.70.100">
    <property type="match status" value="1"/>
</dbReference>
<dbReference type="PRINTS" id="PR00119">
    <property type="entry name" value="CATATPASE"/>
</dbReference>
<dbReference type="GO" id="GO:0016020">
    <property type="term" value="C:membrane"/>
    <property type="evidence" value="ECO:0007669"/>
    <property type="project" value="UniProtKB-SubCell"/>
</dbReference>
<comment type="caution">
    <text evidence="11">Lacks conserved residue(s) required for the propagation of feature annotation.</text>
</comment>
<gene>
    <name evidence="13" type="primary">PAA2</name>
    <name evidence="13" type="ORF">A4A49_33855</name>
</gene>
<dbReference type="InterPro" id="IPR023299">
    <property type="entry name" value="ATPase_P-typ_cyto_dom_N"/>
</dbReference>
<evidence type="ECO:0000259" key="12">
    <source>
        <dbReference type="PROSITE" id="PS50846"/>
    </source>
</evidence>
<dbReference type="SUPFAM" id="SSF81660">
    <property type="entry name" value="Metal cation-transporting ATPase, ATP-binding domain N"/>
    <property type="match status" value="1"/>
</dbReference>
<dbReference type="CDD" id="cd02079">
    <property type="entry name" value="P-type_ATPase_HM"/>
    <property type="match status" value="1"/>
</dbReference>
<dbReference type="FunFam" id="3.40.1110.10:FF:000046">
    <property type="entry name" value="Copper-transporting ATPase PAA2, chloroplastic"/>
    <property type="match status" value="1"/>
</dbReference>
<dbReference type="InterPro" id="IPR006121">
    <property type="entry name" value="HMA_dom"/>
</dbReference>
<dbReference type="InterPro" id="IPR036691">
    <property type="entry name" value="Endo/exonu/phosph_ase_sf"/>
</dbReference>
<evidence type="ECO:0000256" key="11">
    <source>
        <dbReference type="RuleBase" id="RU362081"/>
    </source>
</evidence>
<dbReference type="InterPro" id="IPR059000">
    <property type="entry name" value="ATPase_P-type_domA"/>
</dbReference>
<evidence type="ECO:0000256" key="7">
    <source>
        <dbReference type="ARBA" id="ARBA00022840"/>
    </source>
</evidence>
<dbReference type="GO" id="GO:0005507">
    <property type="term" value="F:copper ion binding"/>
    <property type="evidence" value="ECO:0007669"/>
    <property type="project" value="TreeGrafter"/>
</dbReference>
<dbReference type="SUPFAM" id="SSF56784">
    <property type="entry name" value="HAD-like"/>
    <property type="match status" value="1"/>
</dbReference>
<dbReference type="GO" id="GO:0055070">
    <property type="term" value="P:copper ion homeostasis"/>
    <property type="evidence" value="ECO:0007669"/>
    <property type="project" value="TreeGrafter"/>
</dbReference>
<evidence type="ECO:0000256" key="4">
    <source>
        <dbReference type="ARBA" id="ARBA00022692"/>
    </source>
</evidence>
<dbReference type="InterPro" id="IPR001757">
    <property type="entry name" value="P_typ_ATPase"/>
</dbReference>
<dbReference type="PANTHER" id="PTHR43520:SF19">
    <property type="entry name" value="COPPER-TRANSPORTING ATPASE PAA2, CHLOROPLASTIC"/>
    <property type="match status" value="1"/>
</dbReference>
<dbReference type="NCBIfam" id="TIGR01494">
    <property type="entry name" value="ATPase_P-type"/>
    <property type="match status" value="2"/>
</dbReference>
<dbReference type="AlphaFoldDB" id="A0A314LF08"/>
<dbReference type="PROSITE" id="PS00154">
    <property type="entry name" value="ATPASE_E1_E2"/>
    <property type="match status" value="1"/>
</dbReference>
<dbReference type="CDD" id="cd00371">
    <property type="entry name" value="HMA"/>
    <property type="match status" value="1"/>
</dbReference>
<keyword evidence="8" id="KW-1278">Translocase</keyword>
<dbReference type="Gene3D" id="3.40.1110.10">
    <property type="entry name" value="Calcium-transporting ATPase, cytoplasmic domain N"/>
    <property type="match status" value="1"/>
</dbReference>
<keyword evidence="10 11" id="KW-0472">Membrane</keyword>
<proteinExistence type="inferred from homology"/>
<sequence length="1208" mass="130467">MTANLLRFSLAPNHNLTSSFSRSNVNHERRRINGHHFNPLIHQRRRSSQLLLRRNAVFAKAVEFKAPASGTEQQQQLKKDETTVLLDVSGMMCGACVTRVKSILSADDRVDSAVVNMLTETAAVKLKPEADESFAAAEELAQRLTGCGFPTKKRSSGLGVDEKVKNWKEMVEKKEALLVESRNRVFFAWSLVALCCGTHATHILHSLGIHIGHGSVLDVLHNSYVKAGLALGALLGPGRGNGEILPATKVPIASNAMVLYSSGRSKEMAHIEDVCPISSRIGGGDMSFWMEDKLLNFGKFLGVSFEGKEDRVLELLREIEQQSFYDGAGRESGQGVKQNNLGGVVVFQRRVQVCDREEGSSASLVKDRVSGVEWGFGGVYGPVGEGSKVSFWEELANVMGEWDIPWVLGGDFNTIRFPDERLGCSLIMEEFSDFINDHFLIDLPLSRERFTWARAEDSSSRSRLDRFLISPSWDELVPNVLQIPLPRLTSDHLPILLDGCRGRGDSHFPKKWGGLGVKDLRVFNRALLGKWLWRFGIEEHALWREVIVENLLFDGIRAFAKGSPNMNSLVGFGSIAAFAISSVSLLNPALQWEATFFDEPVMLLGFVLLGRSLEERARLKASSDMNELLSLISTQSRLVVTSSGSGSSADVVGSDAICIEVPTDDIRVGDSLLVLPGETIPVDGRVVAGRSVVDESMLTGESLPVFKEKGFSVSAGTINWDSPLRIEASSTGSNSTISKIVNMVEDAQGREAPIQRLADTIAGPFVYSVMTLSAATFGFWYYVGSHIFPDVLLNDIAGPEGDPLLLSLKLAVDVLVVSCPCALGLATPTAILVGTSLGARQGLLIRGGDVLERLASVDHVMLDKTGTLTEGKPAVSAVASLGHEEIEILQIAAAVEKTASHPIAHAIISKAESLDLSIPVTRGQLAEPGSGTMAEVNGLLVAIGKLKWVQERFQQKADLSDLRSLEQSVMHKSLKDRQSSSHSTTVVYVGREGEGVIGAIAISDKLREDAESTIRRLQGKGIQTILLSGDREEAVATVAKTVGIKDKFVNASLTPQQKSAAISVLQASGHRVAMVGDGINDAPSLALADVGIALQVEGQETAASNAASIILLGNRLSQVVEALDLARATMAKVHQNLSWAVAYNVVAIPIAAGVLLPNFDFAMTPSLSGGLMALSSIFVVSNSLLLQFHGSQRKRKENLTYKRAQTKL</sequence>
<dbReference type="EMBL" id="MJEQ01000038">
    <property type="protein sequence ID" value="OIT40248.1"/>
    <property type="molecule type" value="Genomic_DNA"/>
</dbReference>
<dbReference type="SUPFAM" id="SSF56219">
    <property type="entry name" value="DNase I-like"/>
    <property type="match status" value="1"/>
</dbReference>
<dbReference type="InterPro" id="IPR018303">
    <property type="entry name" value="ATPase_P-typ_P_site"/>
</dbReference>
<dbReference type="InterPro" id="IPR036163">
    <property type="entry name" value="HMA_dom_sf"/>
</dbReference>
<evidence type="ECO:0000256" key="5">
    <source>
        <dbReference type="ARBA" id="ARBA00022723"/>
    </source>
</evidence>
<dbReference type="InterPro" id="IPR023298">
    <property type="entry name" value="ATPase_P-typ_TM_dom_sf"/>
</dbReference>
<organism evidence="13 14">
    <name type="scientific">Nicotiana attenuata</name>
    <name type="common">Coyote tobacco</name>
    <dbReference type="NCBI Taxonomy" id="49451"/>
    <lineage>
        <taxon>Eukaryota</taxon>
        <taxon>Viridiplantae</taxon>
        <taxon>Streptophyta</taxon>
        <taxon>Embryophyta</taxon>
        <taxon>Tracheophyta</taxon>
        <taxon>Spermatophyta</taxon>
        <taxon>Magnoliopsida</taxon>
        <taxon>eudicotyledons</taxon>
        <taxon>Gunneridae</taxon>
        <taxon>Pentapetalae</taxon>
        <taxon>asterids</taxon>
        <taxon>lamiids</taxon>
        <taxon>Solanales</taxon>
        <taxon>Solanaceae</taxon>
        <taxon>Nicotianoideae</taxon>
        <taxon>Nicotianeae</taxon>
        <taxon>Nicotiana</taxon>
    </lineage>
</organism>
<evidence type="ECO:0000256" key="9">
    <source>
        <dbReference type="ARBA" id="ARBA00022989"/>
    </source>
</evidence>